<feature type="transmembrane region" description="Helical" evidence="5">
    <location>
        <begin position="469"/>
        <end position="490"/>
    </location>
</feature>
<dbReference type="PANTHER" id="PTHR23507">
    <property type="entry name" value="ZGC:174356"/>
    <property type="match status" value="1"/>
</dbReference>
<dbReference type="InterPro" id="IPR011701">
    <property type="entry name" value="MFS"/>
</dbReference>
<dbReference type="GO" id="GO:0022857">
    <property type="term" value="F:transmembrane transporter activity"/>
    <property type="evidence" value="ECO:0007669"/>
    <property type="project" value="InterPro"/>
</dbReference>
<feature type="transmembrane region" description="Helical" evidence="5">
    <location>
        <begin position="307"/>
        <end position="325"/>
    </location>
</feature>
<dbReference type="Pfam" id="PF07690">
    <property type="entry name" value="MFS_1"/>
    <property type="match status" value="1"/>
</dbReference>
<accession>A0A6J2JNF4</accession>
<feature type="transmembrane region" description="Helical" evidence="5">
    <location>
        <begin position="435"/>
        <end position="457"/>
    </location>
</feature>
<evidence type="ECO:0000313" key="7">
    <source>
        <dbReference type="Proteomes" id="UP000504629"/>
    </source>
</evidence>
<gene>
    <name evidence="8" type="primary">LOC114243502</name>
</gene>
<dbReference type="Proteomes" id="UP000504629">
    <property type="component" value="Unplaced"/>
</dbReference>
<dbReference type="PROSITE" id="PS50850">
    <property type="entry name" value="MFS"/>
    <property type="match status" value="1"/>
</dbReference>
<proteinExistence type="predicted"/>
<feature type="transmembrane region" description="Helical" evidence="5">
    <location>
        <begin position="345"/>
        <end position="366"/>
    </location>
</feature>
<feature type="transmembrane region" description="Helical" evidence="5">
    <location>
        <begin position="151"/>
        <end position="172"/>
    </location>
</feature>
<evidence type="ECO:0000313" key="8">
    <source>
        <dbReference type="RefSeq" id="XP_028030813.1"/>
    </source>
</evidence>
<evidence type="ECO:0000256" key="5">
    <source>
        <dbReference type="SAM" id="Phobius"/>
    </source>
</evidence>
<dbReference type="KEGG" id="bman:114243502"/>
<dbReference type="SUPFAM" id="SSF103473">
    <property type="entry name" value="MFS general substrate transporter"/>
    <property type="match status" value="1"/>
</dbReference>
<feature type="transmembrane region" description="Helical" evidence="5">
    <location>
        <begin position="216"/>
        <end position="238"/>
    </location>
</feature>
<comment type="subcellular location">
    <subcellularLocation>
        <location evidence="1">Membrane</location>
        <topology evidence="1">Multi-pass membrane protein</topology>
    </subcellularLocation>
</comment>
<keyword evidence="4 5" id="KW-0472">Membrane</keyword>
<evidence type="ECO:0000256" key="4">
    <source>
        <dbReference type="ARBA" id="ARBA00023136"/>
    </source>
</evidence>
<dbReference type="Gene3D" id="1.20.1250.20">
    <property type="entry name" value="MFS general substrate transporter like domains"/>
    <property type="match status" value="1"/>
</dbReference>
<organism evidence="7 8">
    <name type="scientific">Bombyx mandarina</name>
    <name type="common">Wild silk moth</name>
    <name type="synonym">Wild silkworm</name>
    <dbReference type="NCBI Taxonomy" id="7092"/>
    <lineage>
        <taxon>Eukaryota</taxon>
        <taxon>Metazoa</taxon>
        <taxon>Ecdysozoa</taxon>
        <taxon>Arthropoda</taxon>
        <taxon>Hexapoda</taxon>
        <taxon>Insecta</taxon>
        <taxon>Pterygota</taxon>
        <taxon>Neoptera</taxon>
        <taxon>Endopterygota</taxon>
        <taxon>Lepidoptera</taxon>
        <taxon>Glossata</taxon>
        <taxon>Ditrysia</taxon>
        <taxon>Bombycoidea</taxon>
        <taxon>Bombycidae</taxon>
        <taxon>Bombycinae</taxon>
        <taxon>Bombyx</taxon>
    </lineage>
</organism>
<keyword evidence="3 5" id="KW-1133">Transmembrane helix</keyword>
<dbReference type="AlphaFoldDB" id="A0A6J2JNF4"/>
<feature type="transmembrane region" description="Helical" evidence="5">
    <location>
        <begin position="184"/>
        <end position="204"/>
    </location>
</feature>
<sequence length="513" mass="57225">MTLRVEVPGEKVVSVEPCKCNKQYSKEINTENKLSRDLKESLKKIWRLRTKITVEPFVICYVLPSVLAGLAVQNMCLEKSCLVNLQYDEETCRHIMQGRTQNYTEQEKKVQRMVTTMSSWSSPLQTAPPGILALFIGAWSDRTGNRKAFMIVPILGKLISAIGVMLSAVFFRQVGMNETALLEGLLPALAGGRVAMTMAVYSYISDITSESERTFRIGIVTAVLTLSKPVGLALSGIMTSNFGYKAVFVTACFIYMFGFIYILLRIKEKKKKTVDGTKLECVSLFSLSDLVATVKVGFKAREGTHRVQVILILICYMLIVGPLLGEAQLTMLFTRYKHKFTDIDYSLFLAYSVFVGIIGSFITIYLFSKRWKFEDSMIGVIACFSRILASIVYAVAPNRTVYFLGPVLDMFSSAGATSLRSLASKLVDSDEVGKTSSLISISEALVPVIYSPLYGYVYKKTMSTYSGGFYLISTALALPATVILIILYVLRSKEAREAKRKQETKKESEITRF</sequence>
<dbReference type="InterPro" id="IPR020846">
    <property type="entry name" value="MFS_dom"/>
</dbReference>
<evidence type="ECO:0000256" key="2">
    <source>
        <dbReference type="ARBA" id="ARBA00022692"/>
    </source>
</evidence>
<protein>
    <submittedName>
        <fullName evidence="8">Proton-coupled folate transporter-like</fullName>
    </submittedName>
</protein>
<keyword evidence="7" id="KW-1185">Reference proteome</keyword>
<feature type="transmembrane region" description="Helical" evidence="5">
    <location>
        <begin position="378"/>
        <end position="396"/>
    </location>
</feature>
<feature type="transmembrane region" description="Helical" evidence="5">
    <location>
        <begin position="244"/>
        <end position="264"/>
    </location>
</feature>
<feature type="domain" description="Major facilitator superfamily (MFS) profile" evidence="6">
    <location>
        <begin position="57"/>
        <end position="493"/>
    </location>
</feature>
<feature type="transmembrane region" description="Helical" evidence="5">
    <location>
        <begin position="402"/>
        <end position="423"/>
    </location>
</feature>
<dbReference type="PANTHER" id="PTHR23507:SF1">
    <property type="entry name" value="FI18259P1-RELATED"/>
    <property type="match status" value="1"/>
</dbReference>
<dbReference type="OrthoDB" id="3026777at2759"/>
<dbReference type="RefSeq" id="XP_028030813.1">
    <property type="nucleotide sequence ID" value="XM_028175012.1"/>
</dbReference>
<dbReference type="GO" id="GO:0016020">
    <property type="term" value="C:membrane"/>
    <property type="evidence" value="ECO:0007669"/>
    <property type="project" value="UniProtKB-SubCell"/>
</dbReference>
<dbReference type="GeneID" id="114243502"/>
<name>A0A6J2JNF4_BOMMA</name>
<evidence type="ECO:0000259" key="6">
    <source>
        <dbReference type="PROSITE" id="PS50850"/>
    </source>
</evidence>
<dbReference type="InterPro" id="IPR036259">
    <property type="entry name" value="MFS_trans_sf"/>
</dbReference>
<keyword evidence="2 5" id="KW-0812">Transmembrane</keyword>
<evidence type="ECO:0000256" key="1">
    <source>
        <dbReference type="ARBA" id="ARBA00004141"/>
    </source>
</evidence>
<evidence type="ECO:0000256" key="3">
    <source>
        <dbReference type="ARBA" id="ARBA00022989"/>
    </source>
</evidence>
<reference evidence="8" key="1">
    <citation type="submission" date="2025-08" db="UniProtKB">
        <authorList>
            <consortium name="RefSeq"/>
        </authorList>
    </citation>
    <scope>IDENTIFICATION</scope>
    <source>
        <tissue evidence="8">Silk gland</tissue>
    </source>
</reference>